<keyword evidence="2" id="KW-1185">Reference proteome</keyword>
<organism evidence="1 2">
    <name type="scientific">Rosistilla ulvae</name>
    <dbReference type="NCBI Taxonomy" id="1930277"/>
    <lineage>
        <taxon>Bacteria</taxon>
        <taxon>Pseudomonadati</taxon>
        <taxon>Planctomycetota</taxon>
        <taxon>Planctomycetia</taxon>
        <taxon>Pirellulales</taxon>
        <taxon>Pirellulaceae</taxon>
        <taxon>Rosistilla</taxon>
    </lineage>
</organism>
<evidence type="ECO:0000313" key="1">
    <source>
        <dbReference type="EMBL" id="QDS90118.1"/>
    </source>
</evidence>
<dbReference type="Proteomes" id="UP000319557">
    <property type="component" value="Chromosome"/>
</dbReference>
<accession>A0A517M5H1</accession>
<dbReference type="KEGG" id="ruv:EC9_43220"/>
<gene>
    <name evidence="1" type="ORF">EC9_43220</name>
</gene>
<protein>
    <submittedName>
        <fullName evidence="1">Uncharacterized protein</fullName>
    </submittedName>
</protein>
<name>A0A517M5H1_9BACT</name>
<sequence length="116" mass="12944">MGQPNFEQAQAFFGESRDCGWQAFYGCPLSAGWGAIPATFAAVLSPVVKQVTLQHALTSYTDLASAETYKWPLSSMVPGILQRFDLPDCYRFLESKQLKQIDPWGPNFNEPHDEPS</sequence>
<proteinExistence type="predicted"/>
<reference evidence="1 2" key="1">
    <citation type="submission" date="2019-02" db="EMBL/GenBank/DDBJ databases">
        <title>Deep-cultivation of Planctomycetes and their phenomic and genomic characterization uncovers novel biology.</title>
        <authorList>
            <person name="Wiegand S."/>
            <person name="Jogler M."/>
            <person name="Boedeker C."/>
            <person name="Pinto D."/>
            <person name="Vollmers J."/>
            <person name="Rivas-Marin E."/>
            <person name="Kohn T."/>
            <person name="Peeters S.H."/>
            <person name="Heuer A."/>
            <person name="Rast P."/>
            <person name="Oberbeckmann S."/>
            <person name="Bunk B."/>
            <person name="Jeske O."/>
            <person name="Meyerdierks A."/>
            <person name="Storesund J.E."/>
            <person name="Kallscheuer N."/>
            <person name="Luecker S."/>
            <person name="Lage O.M."/>
            <person name="Pohl T."/>
            <person name="Merkel B.J."/>
            <person name="Hornburger P."/>
            <person name="Mueller R.-W."/>
            <person name="Bruemmer F."/>
            <person name="Labrenz M."/>
            <person name="Spormann A.M."/>
            <person name="Op den Camp H."/>
            <person name="Overmann J."/>
            <person name="Amann R."/>
            <person name="Jetten M.S.M."/>
            <person name="Mascher T."/>
            <person name="Medema M.H."/>
            <person name="Devos D.P."/>
            <person name="Kaster A.-K."/>
            <person name="Ovreas L."/>
            <person name="Rohde M."/>
            <person name="Galperin M.Y."/>
            <person name="Jogler C."/>
        </authorList>
    </citation>
    <scope>NUCLEOTIDE SEQUENCE [LARGE SCALE GENOMIC DNA]</scope>
    <source>
        <strain evidence="1 2">EC9</strain>
    </source>
</reference>
<evidence type="ECO:0000313" key="2">
    <source>
        <dbReference type="Proteomes" id="UP000319557"/>
    </source>
</evidence>
<dbReference type="EMBL" id="CP036261">
    <property type="protein sequence ID" value="QDS90118.1"/>
    <property type="molecule type" value="Genomic_DNA"/>
</dbReference>
<dbReference type="AlphaFoldDB" id="A0A517M5H1"/>